<keyword evidence="2 6" id="KW-0808">Transferase</keyword>
<dbReference type="AlphaFoldDB" id="A0A7K2IWR6"/>
<feature type="domain" description="Methyltransferase" evidence="4">
    <location>
        <begin position="75"/>
        <end position="168"/>
    </location>
</feature>
<evidence type="ECO:0000256" key="2">
    <source>
        <dbReference type="ARBA" id="ARBA00022679"/>
    </source>
</evidence>
<organism evidence="6 7">
    <name type="scientific">Nocardiopsis alba</name>
    <dbReference type="NCBI Taxonomy" id="53437"/>
    <lineage>
        <taxon>Bacteria</taxon>
        <taxon>Bacillati</taxon>
        <taxon>Actinomycetota</taxon>
        <taxon>Actinomycetes</taxon>
        <taxon>Streptosporangiales</taxon>
        <taxon>Nocardiopsidaceae</taxon>
        <taxon>Nocardiopsis</taxon>
    </lineage>
</organism>
<protein>
    <submittedName>
        <fullName evidence="5">Class I SAM-dependent methyltransferase</fullName>
        <ecNumber evidence="5">2.1.1.-</ecNumber>
    </submittedName>
    <submittedName>
        <fullName evidence="6">Methyltransferase domain-containing protein</fullName>
    </submittedName>
</protein>
<evidence type="ECO:0000259" key="4">
    <source>
        <dbReference type="Pfam" id="PF13649"/>
    </source>
</evidence>
<reference evidence="6 7" key="1">
    <citation type="journal article" date="2019" name="Nat. Commun.">
        <title>The antimicrobial potential of Streptomyces from insect microbiomes.</title>
        <authorList>
            <person name="Chevrette M.G."/>
            <person name="Carlson C.M."/>
            <person name="Ortega H.E."/>
            <person name="Thomas C."/>
            <person name="Ananiev G.E."/>
            <person name="Barns K.J."/>
            <person name="Book A.J."/>
            <person name="Cagnazzo J."/>
            <person name="Carlos C."/>
            <person name="Flanigan W."/>
            <person name="Grubbs K.J."/>
            <person name="Horn H.A."/>
            <person name="Hoffmann F.M."/>
            <person name="Klassen J.L."/>
            <person name="Knack J.J."/>
            <person name="Lewin G.R."/>
            <person name="McDonald B.R."/>
            <person name="Muller L."/>
            <person name="Melo W.G.P."/>
            <person name="Pinto-Tomas A.A."/>
            <person name="Schmitz A."/>
            <person name="Wendt-Pienkowski E."/>
            <person name="Wildman S."/>
            <person name="Zhao M."/>
            <person name="Zhang F."/>
            <person name="Bugni T.S."/>
            <person name="Andes D.R."/>
            <person name="Pupo M.T."/>
            <person name="Currie C.R."/>
        </authorList>
    </citation>
    <scope>NUCLEOTIDE SEQUENCE [LARGE SCALE GENOMIC DNA]</scope>
    <source>
        <strain evidence="6 7">SID5840</strain>
    </source>
</reference>
<dbReference type="CDD" id="cd02440">
    <property type="entry name" value="AdoMet_MTases"/>
    <property type="match status" value="1"/>
</dbReference>
<evidence type="ECO:0000313" key="6">
    <source>
        <dbReference type="EMBL" id="MYR34428.1"/>
    </source>
</evidence>
<dbReference type="InterPro" id="IPR029063">
    <property type="entry name" value="SAM-dependent_MTases_sf"/>
</dbReference>
<comment type="caution">
    <text evidence="6">The sequence shown here is derived from an EMBL/GenBank/DDBJ whole genome shotgun (WGS) entry which is preliminary data.</text>
</comment>
<dbReference type="GO" id="GO:0008168">
    <property type="term" value="F:methyltransferase activity"/>
    <property type="evidence" value="ECO:0007669"/>
    <property type="project" value="UniProtKB-KW"/>
</dbReference>
<dbReference type="PANTHER" id="PTHR43464:SF19">
    <property type="entry name" value="UBIQUINONE BIOSYNTHESIS O-METHYLTRANSFERASE, MITOCHONDRIAL"/>
    <property type="match status" value="1"/>
</dbReference>
<dbReference type="Proteomes" id="UP001585053">
    <property type="component" value="Unassembled WGS sequence"/>
</dbReference>
<evidence type="ECO:0000256" key="3">
    <source>
        <dbReference type="ARBA" id="ARBA00022691"/>
    </source>
</evidence>
<dbReference type="EC" id="2.1.1.-" evidence="5"/>
<dbReference type="GO" id="GO:0032259">
    <property type="term" value="P:methylation"/>
    <property type="evidence" value="ECO:0007669"/>
    <property type="project" value="UniProtKB-KW"/>
</dbReference>
<dbReference type="Pfam" id="PF13649">
    <property type="entry name" value="Methyltransf_25"/>
    <property type="match status" value="1"/>
</dbReference>
<keyword evidence="8" id="KW-1185">Reference proteome</keyword>
<dbReference type="Proteomes" id="UP000467124">
    <property type="component" value="Unassembled WGS sequence"/>
</dbReference>
<reference evidence="5 8" key="2">
    <citation type="submission" date="2024-01" db="EMBL/GenBank/DDBJ databases">
        <title>Genome mining of biosynthetic gene clusters to explore secondary metabolites of Streptomyces sp.</title>
        <authorList>
            <person name="Baig A."/>
            <person name="Ajitkumar Shintre N."/>
            <person name="Kumar H."/>
            <person name="Anbarasu A."/>
            <person name="Ramaiah S."/>
        </authorList>
    </citation>
    <scope>NUCLEOTIDE SEQUENCE [LARGE SCALE GENOMIC DNA]</scope>
    <source>
        <strain evidence="5 8">A01</strain>
    </source>
</reference>
<dbReference type="OMA" id="MIMCDFC"/>
<dbReference type="RefSeq" id="WP_014910419.1">
    <property type="nucleotide sequence ID" value="NZ_JAYMRS010000002.1"/>
</dbReference>
<evidence type="ECO:0000256" key="1">
    <source>
        <dbReference type="ARBA" id="ARBA00022603"/>
    </source>
</evidence>
<name>A0A7K2IWR6_9ACTN</name>
<keyword evidence="3" id="KW-0949">S-adenosyl-L-methionine</keyword>
<gene>
    <name evidence="6" type="ORF">GTW20_19800</name>
    <name evidence="5" type="ORF">VSQ78_07505</name>
</gene>
<dbReference type="Gene3D" id="3.40.50.150">
    <property type="entry name" value="Vaccinia Virus protein VP39"/>
    <property type="match status" value="1"/>
</dbReference>
<dbReference type="EMBL" id="WWHY01000001">
    <property type="protein sequence ID" value="MYR34428.1"/>
    <property type="molecule type" value="Genomic_DNA"/>
</dbReference>
<proteinExistence type="predicted"/>
<dbReference type="EMBL" id="JAYMRS010000002">
    <property type="protein sequence ID" value="MFB8767547.1"/>
    <property type="molecule type" value="Genomic_DNA"/>
</dbReference>
<dbReference type="PANTHER" id="PTHR43464">
    <property type="entry name" value="METHYLTRANSFERASE"/>
    <property type="match status" value="1"/>
</dbReference>
<dbReference type="InterPro" id="IPR041698">
    <property type="entry name" value="Methyltransf_25"/>
</dbReference>
<evidence type="ECO:0000313" key="7">
    <source>
        <dbReference type="Proteomes" id="UP000467124"/>
    </source>
</evidence>
<sequence length="282" mass="31650">MTTPYTALSEMGRRPALYGRTTTAALWTDPHISGRMLAHHLDPDVEAASHGHGFVDRAVTWMRGRFDLGPGSRLLDLGCGPGLYTVRLARHGVRATGVDFSPSSVEYAERVARGEGVPARHLCRDYLSLRLSERFDLAVMVMRDYCAMTPRDRLRLLDVVDRHLVPGGALLFDVDAEPALERVREDVEYAPGLMDGFWAAEPYHGFRHTFRYDRERVSLDRYDIVTASEVRVFHNWVRYFDPTSLASELARGGFVVEERYGDLTGAAYDPGADSFAVLARRG</sequence>
<dbReference type="SUPFAM" id="SSF53335">
    <property type="entry name" value="S-adenosyl-L-methionine-dependent methyltransferases"/>
    <property type="match status" value="1"/>
</dbReference>
<evidence type="ECO:0000313" key="5">
    <source>
        <dbReference type="EMBL" id="MFB8767547.1"/>
    </source>
</evidence>
<evidence type="ECO:0000313" key="8">
    <source>
        <dbReference type="Proteomes" id="UP001585053"/>
    </source>
</evidence>
<accession>A0A7K2IWR6</accession>
<dbReference type="Gene3D" id="2.20.25.110">
    <property type="entry name" value="S-adenosyl-L-methionine-dependent methyltransferases"/>
    <property type="match status" value="1"/>
</dbReference>
<keyword evidence="1 6" id="KW-0489">Methyltransferase</keyword>